<dbReference type="PANTHER" id="PTHR43283">
    <property type="entry name" value="BETA-LACTAMASE-RELATED"/>
    <property type="match status" value="1"/>
</dbReference>
<feature type="domain" description="Beta-lactamase-related" evidence="1">
    <location>
        <begin position="31"/>
        <end position="293"/>
    </location>
</feature>
<protein>
    <submittedName>
        <fullName evidence="2">Serine hydrolase</fullName>
    </submittedName>
</protein>
<dbReference type="PANTHER" id="PTHR43283:SF7">
    <property type="entry name" value="BETA-LACTAMASE-RELATED DOMAIN-CONTAINING PROTEIN"/>
    <property type="match status" value="1"/>
</dbReference>
<reference evidence="2 3" key="1">
    <citation type="submission" date="2019-07" db="EMBL/GenBank/DDBJ databases">
        <authorList>
            <person name="Kim J.K."/>
            <person name="Cheong H.-M."/>
            <person name="Choi Y."/>
            <person name="Hwang K.J."/>
            <person name="Lee S."/>
            <person name="Choi C."/>
        </authorList>
    </citation>
    <scope>NUCLEOTIDE SEQUENCE [LARGE SCALE GENOMIC DNA]</scope>
    <source>
        <strain evidence="2 3">KS 22</strain>
    </source>
</reference>
<dbReference type="AlphaFoldDB" id="A0A7G5C5Z0"/>
<evidence type="ECO:0000313" key="2">
    <source>
        <dbReference type="EMBL" id="QMV44624.1"/>
    </source>
</evidence>
<proteinExistence type="predicted"/>
<keyword evidence="3" id="KW-1185">Reference proteome</keyword>
<dbReference type="GO" id="GO:0016787">
    <property type="term" value="F:hydrolase activity"/>
    <property type="evidence" value="ECO:0007669"/>
    <property type="project" value="UniProtKB-KW"/>
</dbReference>
<dbReference type="KEGG" id="cchl:FPL14_28220"/>
<dbReference type="InterPro" id="IPR050789">
    <property type="entry name" value="Diverse_Enzym_Activities"/>
</dbReference>
<keyword evidence="2" id="KW-0378">Hydrolase</keyword>
<accession>A0A7G5C5Z0</accession>
<dbReference type="InterPro" id="IPR001466">
    <property type="entry name" value="Beta-lactam-related"/>
</dbReference>
<dbReference type="SUPFAM" id="SSF56601">
    <property type="entry name" value="beta-lactamase/transpeptidase-like"/>
    <property type="match status" value="1"/>
</dbReference>
<sequence>MANRLTISLNLDFLDQQVSKTKIDCCEVFLRDRVIYTHARNSHSKDKLHKINSITKSVLGLLVGIAIERGEIPGIDVPISEYYSDAASSDKNAITIENLLTMTPGWDWPEMGDWGGLPNPMINSPNWVRFILSRPMKYAPGRRMFYDSGSSHLLSGILQQVSGMTTSEYAESLLFKPLGIEQYRWYSDAKGIVIGGFGLELKAPDLMKLGQLMLHQGKRNSMQIVPERWISESTKARYHTYEHIGSYGYHWWVMADDQQQPLSPAVYFAMGYGGQYIFVVPEQELIVTFASTLYKQTFLPYRLFKQLLGMSLRES</sequence>
<dbReference type="EMBL" id="CP041969">
    <property type="protein sequence ID" value="QMV44624.1"/>
    <property type="molecule type" value="Genomic_DNA"/>
</dbReference>
<dbReference type="InterPro" id="IPR012338">
    <property type="entry name" value="Beta-lactam/transpept-like"/>
</dbReference>
<dbReference type="Proteomes" id="UP000515679">
    <property type="component" value="Chromosome"/>
</dbReference>
<evidence type="ECO:0000259" key="1">
    <source>
        <dbReference type="Pfam" id="PF00144"/>
    </source>
</evidence>
<evidence type="ECO:0000313" key="3">
    <source>
        <dbReference type="Proteomes" id="UP000515679"/>
    </source>
</evidence>
<dbReference type="Pfam" id="PF00144">
    <property type="entry name" value="Beta-lactamase"/>
    <property type="match status" value="1"/>
</dbReference>
<organism evidence="2 3">
    <name type="scientific">Cohnella cholangitidis</name>
    <dbReference type="NCBI Taxonomy" id="2598458"/>
    <lineage>
        <taxon>Bacteria</taxon>
        <taxon>Bacillati</taxon>
        <taxon>Bacillota</taxon>
        <taxon>Bacilli</taxon>
        <taxon>Bacillales</taxon>
        <taxon>Paenibacillaceae</taxon>
        <taxon>Cohnella</taxon>
    </lineage>
</organism>
<name>A0A7G5C5Z0_9BACL</name>
<dbReference type="Gene3D" id="3.40.710.10">
    <property type="entry name" value="DD-peptidase/beta-lactamase superfamily"/>
    <property type="match status" value="1"/>
</dbReference>
<gene>
    <name evidence="2" type="ORF">FPL14_28220</name>
</gene>